<sequence>MSTEQSKINTAIVIQYDSEKNPSLAKQEISIQKPGKGQVLVKISHVAQNPTDVQSLDNKAFPEGAVLGCDFVGEIIELGEGITKFKVGDTIAALVWGGEIIGKGGYSQYCLAEEDIAFKLPKSISPEDASTVPLALTTAWLALFSPDSLGIPKKEDPNVSILIWGGSSSVGSYAIQLAKLFKFRIITTCSSKHHESVRSLGATHVFDYKDSDVVEKIKSVSSDLLYTFDTIGAKSSSKQASQTLLQGKGTLCTVRPGPSNVEEVVDGIKITDVLVWTSFLKDHQYKTTKYPASQPDHNLAKELFDTIPEWLKNGTIKTSNIKLYEGLDSVEKGFQEYRDGHISAYKIVYQV</sequence>
<protein>
    <recommendedName>
        <fullName evidence="1">Enoyl reductase (ER) domain-containing protein</fullName>
    </recommendedName>
</protein>
<dbReference type="InterPro" id="IPR020843">
    <property type="entry name" value="ER"/>
</dbReference>
<dbReference type="CDD" id="cd08249">
    <property type="entry name" value="enoyl_reductase_like"/>
    <property type="match status" value="1"/>
</dbReference>
<dbReference type="InterPro" id="IPR047122">
    <property type="entry name" value="Trans-enoyl_RdTase-like"/>
</dbReference>
<dbReference type="GeneID" id="30176169"/>
<name>A0A1B9HSQ7_9TREE</name>
<dbReference type="SMART" id="SM00829">
    <property type="entry name" value="PKS_ER"/>
    <property type="match status" value="1"/>
</dbReference>
<dbReference type="RefSeq" id="XP_019007538.1">
    <property type="nucleotide sequence ID" value="XM_019159486.1"/>
</dbReference>
<dbReference type="InterPro" id="IPR013154">
    <property type="entry name" value="ADH-like_N"/>
</dbReference>
<dbReference type="PANTHER" id="PTHR45348:SF2">
    <property type="entry name" value="ZINC-TYPE ALCOHOL DEHYDROGENASE-LIKE PROTEIN C2E1P3.01"/>
    <property type="match status" value="1"/>
</dbReference>
<evidence type="ECO:0000259" key="1">
    <source>
        <dbReference type="SMART" id="SM00829"/>
    </source>
</evidence>
<dbReference type="Pfam" id="PF08240">
    <property type="entry name" value="ADH_N"/>
    <property type="match status" value="1"/>
</dbReference>
<evidence type="ECO:0000313" key="3">
    <source>
        <dbReference type="EMBL" id="WWC69904.1"/>
    </source>
</evidence>
<reference evidence="2" key="1">
    <citation type="submission" date="2013-07" db="EMBL/GenBank/DDBJ databases">
        <title>The Genome Sequence of Cryptococcus pinus CBS10737.</title>
        <authorList>
            <consortium name="The Broad Institute Genome Sequencing Platform"/>
            <person name="Cuomo C."/>
            <person name="Litvintseva A."/>
            <person name="Chen Y."/>
            <person name="Heitman J."/>
            <person name="Sun S."/>
            <person name="Springer D."/>
            <person name="Dromer F."/>
            <person name="Young S.K."/>
            <person name="Zeng Q."/>
            <person name="Gargeya S."/>
            <person name="Fitzgerald M."/>
            <person name="Abouelleil A."/>
            <person name="Alvarado L."/>
            <person name="Berlin A.M."/>
            <person name="Chapman S.B."/>
            <person name="Dewar J."/>
            <person name="Goldberg J."/>
            <person name="Griggs A."/>
            <person name="Gujja S."/>
            <person name="Hansen M."/>
            <person name="Howarth C."/>
            <person name="Imamovic A."/>
            <person name="Larimer J."/>
            <person name="McCowan C."/>
            <person name="Murphy C."/>
            <person name="Pearson M."/>
            <person name="Priest M."/>
            <person name="Roberts A."/>
            <person name="Saif S."/>
            <person name="Shea T."/>
            <person name="Sykes S."/>
            <person name="Wortman J."/>
            <person name="Nusbaum C."/>
            <person name="Birren B."/>
        </authorList>
    </citation>
    <scope>NUCLEOTIDE SEQUENCE [LARGE SCALE GENOMIC DNA]</scope>
    <source>
        <strain evidence="2">CBS 10737</strain>
    </source>
</reference>
<dbReference type="Pfam" id="PF00107">
    <property type="entry name" value="ADH_zinc_N"/>
    <property type="match status" value="1"/>
</dbReference>
<dbReference type="GO" id="GO:0016651">
    <property type="term" value="F:oxidoreductase activity, acting on NAD(P)H"/>
    <property type="evidence" value="ECO:0007669"/>
    <property type="project" value="InterPro"/>
</dbReference>
<dbReference type="Proteomes" id="UP000094020">
    <property type="component" value="Chromosome 5"/>
</dbReference>
<dbReference type="KEGG" id="kpin:30176169"/>
<keyword evidence="4" id="KW-1185">Reference proteome</keyword>
<accession>A0A1B9HSQ7</accession>
<dbReference type="InterPro" id="IPR013149">
    <property type="entry name" value="ADH-like_C"/>
</dbReference>
<dbReference type="EMBL" id="KV700118">
    <property type="protein sequence ID" value="OCF46319.1"/>
    <property type="molecule type" value="Genomic_DNA"/>
</dbReference>
<proteinExistence type="predicted"/>
<dbReference type="OrthoDB" id="10257049at2759"/>
<reference evidence="2" key="3">
    <citation type="submission" date="2016-07" db="EMBL/GenBank/DDBJ databases">
        <title>Evolution of pathogenesis and genome organization in the Tremellales.</title>
        <authorList>
            <person name="Cuomo C."/>
            <person name="Litvintseva A."/>
            <person name="Heitman J."/>
            <person name="Chen Y."/>
            <person name="Sun S."/>
            <person name="Springer D."/>
            <person name="Dromer F."/>
            <person name="Young S."/>
            <person name="Zeng Q."/>
            <person name="Chapman S."/>
            <person name="Gujja S."/>
            <person name="Saif S."/>
            <person name="Birren B."/>
        </authorList>
    </citation>
    <scope>NUCLEOTIDE SEQUENCE</scope>
    <source>
        <strain evidence="2">CBS 10737</strain>
    </source>
</reference>
<evidence type="ECO:0000313" key="2">
    <source>
        <dbReference type="EMBL" id="OCF46319.1"/>
    </source>
</evidence>
<dbReference type="InterPro" id="IPR011032">
    <property type="entry name" value="GroES-like_sf"/>
</dbReference>
<organism evidence="2">
    <name type="scientific">Kwoniella pini CBS 10737</name>
    <dbReference type="NCBI Taxonomy" id="1296096"/>
    <lineage>
        <taxon>Eukaryota</taxon>
        <taxon>Fungi</taxon>
        <taxon>Dikarya</taxon>
        <taxon>Basidiomycota</taxon>
        <taxon>Agaricomycotina</taxon>
        <taxon>Tremellomycetes</taxon>
        <taxon>Tremellales</taxon>
        <taxon>Cryptococcaceae</taxon>
        <taxon>Kwoniella</taxon>
    </lineage>
</organism>
<dbReference type="EMBL" id="CP144523">
    <property type="protein sequence ID" value="WWC69904.1"/>
    <property type="molecule type" value="Genomic_DNA"/>
</dbReference>
<dbReference type="SUPFAM" id="SSF51735">
    <property type="entry name" value="NAD(P)-binding Rossmann-fold domains"/>
    <property type="match status" value="1"/>
</dbReference>
<dbReference type="Gene3D" id="3.40.50.720">
    <property type="entry name" value="NAD(P)-binding Rossmann-like Domain"/>
    <property type="match status" value="1"/>
</dbReference>
<dbReference type="InterPro" id="IPR036291">
    <property type="entry name" value="NAD(P)-bd_dom_sf"/>
</dbReference>
<evidence type="ECO:0000313" key="4">
    <source>
        <dbReference type="Proteomes" id="UP000094020"/>
    </source>
</evidence>
<reference evidence="3" key="4">
    <citation type="submission" date="2024-02" db="EMBL/GenBank/DDBJ databases">
        <title>Comparative genomics of Cryptococcus and Kwoniella reveals pathogenesis evolution and contrasting modes of karyotype evolution via chromosome fusion or intercentromeric recombination.</title>
        <authorList>
            <person name="Coelho M.A."/>
            <person name="David-Palma M."/>
            <person name="Shea T."/>
            <person name="Bowers K."/>
            <person name="McGinley-Smith S."/>
            <person name="Mohammad A.W."/>
            <person name="Gnirke A."/>
            <person name="Yurkov A.M."/>
            <person name="Nowrousian M."/>
            <person name="Sun S."/>
            <person name="Cuomo C.A."/>
            <person name="Heitman J."/>
        </authorList>
    </citation>
    <scope>NUCLEOTIDE SEQUENCE</scope>
    <source>
        <strain evidence="3">CBS 10737</strain>
    </source>
</reference>
<dbReference type="SUPFAM" id="SSF50129">
    <property type="entry name" value="GroES-like"/>
    <property type="match status" value="1"/>
</dbReference>
<reference evidence="3" key="2">
    <citation type="submission" date="2013-07" db="EMBL/GenBank/DDBJ databases">
        <authorList>
            <consortium name="The Broad Institute Genome Sequencing Platform"/>
            <person name="Cuomo C."/>
            <person name="Litvintseva A."/>
            <person name="Chen Y."/>
            <person name="Heitman J."/>
            <person name="Sun S."/>
            <person name="Springer D."/>
            <person name="Dromer F."/>
            <person name="Young S.K."/>
            <person name="Zeng Q."/>
            <person name="Gargeya S."/>
            <person name="Fitzgerald M."/>
            <person name="Abouelleil A."/>
            <person name="Alvarado L."/>
            <person name="Berlin A.M."/>
            <person name="Chapman S.B."/>
            <person name="Dewar J."/>
            <person name="Goldberg J."/>
            <person name="Griggs A."/>
            <person name="Gujja S."/>
            <person name="Hansen M."/>
            <person name="Howarth C."/>
            <person name="Imamovic A."/>
            <person name="Larimer J."/>
            <person name="McCowan C."/>
            <person name="Murphy C."/>
            <person name="Pearson M."/>
            <person name="Priest M."/>
            <person name="Roberts A."/>
            <person name="Saif S."/>
            <person name="Shea T."/>
            <person name="Sykes S."/>
            <person name="Wortman J."/>
            <person name="Nusbaum C."/>
            <person name="Birren B."/>
        </authorList>
    </citation>
    <scope>NUCLEOTIDE SEQUENCE</scope>
    <source>
        <strain evidence="3">CBS 10737</strain>
    </source>
</reference>
<gene>
    <name evidence="2" type="ORF">I206_07800</name>
    <name evidence="3" type="ORF">I206_103847</name>
</gene>
<feature type="domain" description="Enoyl reductase (ER)" evidence="1">
    <location>
        <begin position="17"/>
        <end position="342"/>
    </location>
</feature>
<dbReference type="PANTHER" id="PTHR45348">
    <property type="entry name" value="HYPOTHETICAL OXIDOREDUCTASE (EUROFUNG)"/>
    <property type="match status" value="1"/>
</dbReference>
<dbReference type="AlphaFoldDB" id="A0A1B9HSQ7"/>
<dbReference type="Gene3D" id="3.90.180.10">
    <property type="entry name" value="Medium-chain alcohol dehydrogenases, catalytic domain"/>
    <property type="match status" value="1"/>
</dbReference>
<dbReference type="STRING" id="1296096.A0A1B9HSQ7"/>